<dbReference type="RefSeq" id="WP_379886507.1">
    <property type="nucleotide sequence ID" value="NZ_JBHSDI010000011.1"/>
</dbReference>
<keyword evidence="2" id="KW-1185">Reference proteome</keyword>
<organism evidence="1 2">
    <name type="scientific">Marinobacter lacisalsi</name>
    <dbReference type="NCBI Taxonomy" id="475979"/>
    <lineage>
        <taxon>Bacteria</taxon>
        <taxon>Pseudomonadati</taxon>
        <taxon>Pseudomonadota</taxon>
        <taxon>Gammaproteobacteria</taxon>
        <taxon>Pseudomonadales</taxon>
        <taxon>Marinobacteraceae</taxon>
        <taxon>Marinobacter</taxon>
    </lineage>
</organism>
<dbReference type="EMBL" id="JBHSDI010000011">
    <property type="protein sequence ID" value="MFC4258965.1"/>
    <property type="molecule type" value="Genomic_DNA"/>
</dbReference>
<sequence length="84" mass="9501">MNLIWAELNLEGLCLILESFRGLGAPEEMQESIRLRLSECRQAVDALKHLGTELAELAPPGSDMDSAMEELQRLTRRVSDYRVN</sequence>
<proteinExistence type="predicted"/>
<dbReference type="Proteomes" id="UP001595798">
    <property type="component" value="Unassembled WGS sequence"/>
</dbReference>
<comment type="caution">
    <text evidence="1">The sequence shown here is derived from an EMBL/GenBank/DDBJ whole genome shotgun (WGS) entry which is preliminary data.</text>
</comment>
<accession>A0ABV8QF35</accession>
<gene>
    <name evidence="1" type="ORF">ACFOZ5_07975</name>
</gene>
<reference evidence="2" key="1">
    <citation type="journal article" date="2019" name="Int. J. Syst. Evol. Microbiol.">
        <title>The Global Catalogue of Microorganisms (GCM) 10K type strain sequencing project: providing services to taxonomists for standard genome sequencing and annotation.</title>
        <authorList>
            <consortium name="The Broad Institute Genomics Platform"/>
            <consortium name="The Broad Institute Genome Sequencing Center for Infectious Disease"/>
            <person name="Wu L."/>
            <person name="Ma J."/>
        </authorList>
    </citation>
    <scope>NUCLEOTIDE SEQUENCE [LARGE SCALE GENOMIC DNA]</scope>
    <source>
        <strain evidence="2">CECT 7297</strain>
    </source>
</reference>
<evidence type="ECO:0000313" key="1">
    <source>
        <dbReference type="EMBL" id="MFC4258965.1"/>
    </source>
</evidence>
<evidence type="ECO:0000313" key="2">
    <source>
        <dbReference type="Proteomes" id="UP001595798"/>
    </source>
</evidence>
<protein>
    <submittedName>
        <fullName evidence="1">Uncharacterized protein</fullName>
    </submittedName>
</protein>
<name>A0ABV8QF35_9GAMM</name>